<dbReference type="EMBL" id="JAFLNL010000012">
    <property type="protein sequence ID" value="MBO0355768.1"/>
    <property type="molecule type" value="Genomic_DNA"/>
</dbReference>
<reference evidence="1 2" key="1">
    <citation type="submission" date="2021-03" db="EMBL/GenBank/DDBJ databases">
        <title>Muricauda lutimaris sp. nov. and Muricauda ruestringensis sp. nov, two marine members of the Flavobacteriaceae isolated from deep sea sediments of Western Pacific.</title>
        <authorList>
            <person name="Zhao S."/>
            <person name="Liu R."/>
        </authorList>
    </citation>
    <scope>NUCLEOTIDE SEQUENCE [LARGE SCALE GENOMIC DNA]</scope>
    <source>
        <strain evidence="1 2">BC31-1-A7</strain>
    </source>
</reference>
<sequence>MKQRKIMNKVLLLGVLVIWVFVLKRAFSIWGKESEGVRNLVENATPAKIPYFEKDTFKLLVLDRDPFLEYRSERKLKVTDKVTRPRVQKNTAPKVAKASKTQWPKLQYYGYLQADSRSEKMALIKIDGKLHRIREKTTVESIQVMKVYKDSVVLKRDGSRKVIAK</sequence>
<keyword evidence="2" id="KW-1185">Reference proteome</keyword>
<organism evidence="1 2">
    <name type="scientific">Flagellimonas aurea</name>
    <dbReference type="NCBI Taxonomy" id="2915619"/>
    <lineage>
        <taxon>Bacteria</taxon>
        <taxon>Pseudomonadati</taxon>
        <taxon>Bacteroidota</taxon>
        <taxon>Flavobacteriia</taxon>
        <taxon>Flavobacteriales</taxon>
        <taxon>Flavobacteriaceae</taxon>
        <taxon>Flagellimonas</taxon>
    </lineage>
</organism>
<dbReference type="RefSeq" id="WP_207036183.1">
    <property type="nucleotide sequence ID" value="NZ_JAFLNL010000012.1"/>
</dbReference>
<evidence type="ECO:0008006" key="3">
    <source>
        <dbReference type="Google" id="ProtNLM"/>
    </source>
</evidence>
<protein>
    <recommendedName>
        <fullName evidence="3">Type II secretion system protein GspC N-terminal domain-containing protein</fullName>
    </recommendedName>
</protein>
<evidence type="ECO:0000313" key="1">
    <source>
        <dbReference type="EMBL" id="MBO0355768.1"/>
    </source>
</evidence>
<evidence type="ECO:0000313" key="2">
    <source>
        <dbReference type="Proteomes" id="UP000664044"/>
    </source>
</evidence>
<gene>
    <name evidence="1" type="ORF">J0656_17250</name>
</gene>
<accession>A0ABS3G8Z3</accession>
<name>A0ABS3G8Z3_9FLAO</name>
<proteinExistence type="predicted"/>
<comment type="caution">
    <text evidence="1">The sequence shown here is derived from an EMBL/GenBank/DDBJ whole genome shotgun (WGS) entry which is preliminary data.</text>
</comment>
<dbReference type="Proteomes" id="UP000664044">
    <property type="component" value="Unassembled WGS sequence"/>
</dbReference>